<dbReference type="AlphaFoldDB" id="A0AAV4LZ27"/>
<sequence>MNLPGAAVVSSHICTTKCNKQRGHEHTAKPDECEHNGCGRGSNFSPLQAFLTDNLKGFHVAQQSDPDSPHHLHNHPPGSMCHVKMGFNSKNLRQNSAKGAHIYIILQPFCGGFNTPLRQLSEKLGCLTKRTPRLLGDLFGFTWHLNGQLFKTERPTPQTLAKKLVDAIGDNSPKLPRFLLELLKDVAGSLSSPGPTATVLSLSLEAMAPAIPFLYQLFMAKDPNTLPGALFDLAQHCHKSNAGDSGIGAPIVHGSDVPYYIPKHQCSTSPADLWSLYYPVSAAPSSVGTTDTHAVCRKANCGGYLYPLTHTFGSIFAPMHASSYLSWFLHLTDDLDAGLRNMLETFKGLKCTGCSNCKVGSHGGTGCKCPSIVDCVDVMPLLYENGFQFYDARWLKGWKYESGRWSRDNPTVRSCAKFSQQLSNVLSPDAPLAKLLEAIDSFLYLFRFYFFYNLSSFWLCTLAILLYFIVYGIDVLHLQSHVHLSSSHTMPLLNSFGFLCVVLWLPCSAGGRPRASRPAGDGESRRCRRQGGSPCQGLHLSLL</sequence>
<evidence type="ECO:0000313" key="3">
    <source>
        <dbReference type="EMBL" id="GIX63764.1"/>
    </source>
</evidence>
<comment type="caution">
    <text evidence="3">The sequence shown here is derived from an EMBL/GenBank/DDBJ whole genome shotgun (WGS) entry which is preliminary data.</text>
</comment>
<evidence type="ECO:0000313" key="4">
    <source>
        <dbReference type="Proteomes" id="UP001497744"/>
    </source>
</evidence>
<evidence type="ECO:0000256" key="2">
    <source>
        <dbReference type="SAM" id="Phobius"/>
    </source>
</evidence>
<name>A0AAV4LZ27_BABCB</name>
<reference evidence="3 4" key="1">
    <citation type="submission" date="2021-06" db="EMBL/GenBank/DDBJ databases">
        <title>Genome sequence of Babesia caballi.</title>
        <authorList>
            <person name="Yamagishi J."/>
            <person name="Kidaka T."/>
            <person name="Ochi A."/>
        </authorList>
    </citation>
    <scope>NUCLEOTIDE SEQUENCE [LARGE SCALE GENOMIC DNA]</scope>
    <source>
        <strain evidence="3">USDA-D6B2</strain>
    </source>
</reference>
<feature type="region of interest" description="Disordered" evidence="1">
    <location>
        <begin position="511"/>
        <end position="533"/>
    </location>
</feature>
<dbReference type="Proteomes" id="UP001497744">
    <property type="component" value="Unassembled WGS sequence"/>
</dbReference>
<protein>
    <submittedName>
        <fullName evidence="3">Variant erythrocyte surface antigen-1 family protein</fullName>
    </submittedName>
</protein>
<dbReference type="GeneID" id="94195245"/>
<feature type="transmembrane region" description="Helical" evidence="2">
    <location>
        <begin position="490"/>
        <end position="507"/>
    </location>
</feature>
<dbReference type="RefSeq" id="XP_067715833.1">
    <property type="nucleotide sequence ID" value="XM_067859732.1"/>
</dbReference>
<accession>A0AAV4LZ27</accession>
<dbReference type="EMBL" id="BPLF01000002">
    <property type="protein sequence ID" value="GIX63764.1"/>
    <property type="molecule type" value="Genomic_DNA"/>
</dbReference>
<feature type="transmembrane region" description="Helical" evidence="2">
    <location>
        <begin position="449"/>
        <end position="470"/>
    </location>
</feature>
<keyword evidence="4" id="KW-1185">Reference proteome</keyword>
<gene>
    <name evidence="3" type="ORF">BcabD6B2_31990</name>
</gene>
<evidence type="ECO:0000256" key="1">
    <source>
        <dbReference type="SAM" id="MobiDB-lite"/>
    </source>
</evidence>
<proteinExistence type="predicted"/>
<keyword evidence="2" id="KW-0472">Membrane</keyword>
<organism evidence="3 4">
    <name type="scientific">Babesia caballi</name>
    <dbReference type="NCBI Taxonomy" id="5871"/>
    <lineage>
        <taxon>Eukaryota</taxon>
        <taxon>Sar</taxon>
        <taxon>Alveolata</taxon>
        <taxon>Apicomplexa</taxon>
        <taxon>Aconoidasida</taxon>
        <taxon>Piroplasmida</taxon>
        <taxon>Babesiidae</taxon>
        <taxon>Babesia</taxon>
    </lineage>
</organism>
<keyword evidence="2" id="KW-1133">Transmembrane helix</keyword>
<keyword evidence="2" id="KW-0812">Transmembrane</keyword>